<reference evidence="2" key="1">
    <citation type="thesis" date="2012" institute="CNRS">
        <title>Hsp70 in life cycle of bacteriophages.</title>
        <authorList>
            <person name="Perrody E.P."/>
        </authorList>
    </citation>
    <scope>NUCLEOTIDE SEQUENCE</scope>
    <source>
        <strain evidence="2">RB43-GVA</strain>
    </source>
</reference>
<evidence type="ECO:0000313" key="3">
    <source>
        <dbReference type="EMBL" id="CCL97614.1"/>
    </source>
</evidence>
<accession>K0NMU5</accession>
<keyword evidence="1" id="KW-0175">Coiled coil</keyword>
<dbReference type="OrthoDB" id="22816at10239"/>
<protein>
    <submittedName>
        <fullName evidence="3">Uncharacterized protein</fullName>
    </submittedName>
</protein>
<evidence type="ECO:0000313" key="4">
    <source>
        <dbReference type="Proteomes" id="UP000001467"/>
    </source>
</evidence>
<organism evidence="3 4">
    <name type="scientific">Pseudotevenvirus RB43</name>
    <dbReference type="NCBI Taxonomy" id="115991"/>
    <lineage>
        <taxon>Viruses</taxon>
        <taxon>Duplodnaviria</taxon>
        <taxon>Heunggongvirae</taxon>
        <taxon>Uroviricota</taxon>
        <taxon>Caudoviricetes</taxon>
        <taxon>Pantevenvirales</taxon>
        <taxon>Straboviridae</taxon>
        <taxon>Pseudotevenvirus</taxon>
    </lineage>
</organism>
<dbReference type="EMBL" id="HE981739">
    <property type="protein sequence ID" value="CCL97614.1"/>
    <property type="molecule type" value="Genomic_DNA"/>
</dbReference>
<name>K0NMU5_9CAUD</name>
<proteinExistence type="predicted"/>
<dbReference type="GeneID" id="3416294"/>
<sequence length="221" mass="26042">MTYAEAMNKVNENATSMLSQTLEKQLTAITSEFDEVRTQLEPLQKRATELNKKRIDLQERIDDIKAVIMRSSSVEKRIEYYLNSPRTGGETYRDAANFFYELGVATNTYNPDTNQSVIRVAMNEDHSNLDQVYEAIKLIKPFVKMNENKQLYFDIMDHMLSEYESYCFVYDTDREVWEVHTYRSMTYNRDPLFASASLRKTLAYICKNHYYNPIEDVTYRG</sequence>
<reference evidence="4 5" key="2">
    <citation type="journal article" date="2012" name="PLoS Genet.">
        <title>A Bacteriophage-Encoded J-Domain Protein Interacts with the DnaK/Hsp70 Chaperone and Stabilizes the Heat-Shock Factor ?(32) of Escherichia coli.</title>
        <authorList>
            <person name="Perrody E."/>
            <person name="Cirinesi A.M."/>
            <person name="Desplats C."/>
            <person name="Keppel F."/>
            <person name="Schwager F."/>
            <person name="Tranier S."/>
            <person name="Georgopoulos C."/>
            <person name="Genevaux P."/>
        </authorList>
    </citation>
    <scope>NUCLEOTIDE SEQUENCE [LARGE SCALE GENOMIC DNA]</scope>
    <source>
        <strain evidence="3">RB43-GVA</strain>
    </source>
</reference>
<dbReference type="EMBL" id="HE858210">
    <property type="protein sequence ID" value="CCK73997.1"/>
    <property type="molecule type" value="Genomic_DNA"/>
</dbReference>
<evidence type="ECO:0000313" key="5">
    <source>
        <dbReference type="Proteomes" id="UP000211060"/>
    </source>
</evidence>
<evidence type="ECO:0000256" key="1">
    <source>
        <dbReference type="SAM" id="Coils"/>
    </source>
</evidence>
<dbReference type="KEGG" id="vg:3416294"/>
<dbReference type="RefSeq" id="YP_239127.1">
    <property type="nucleotide sequence ID" value="NC_007023.1"/>
</dbReference>
<evidence type="ECO:0000313" key="2">
    <source>
        <dbReference type="EMBL" id="CCK73997.1"/>
    </source>
</evidence>
<dbReference type="Proteomes" id="UP000211060">
    <property type="component" value="Segment"/>
</dbReference>
<feature type="coiled-coil region" evidence="1">
    <location>
        <begin position="40"/>
        <end position="67"/>
    </location>
</feature>
<dbReference type="Proteomes" id="UP000001467">
    <property type="component" value="Segment"/>
</dbReference>